<name>A0A6N7Q0N3_9BACT</name>
<dbReference type="AlphaFoldDB" id="A0A6N7Q0N3"/>
<evidence type="ECO:0000313" key="2">
    <source>
        <dbReference type="Proteomes" id="UP000440224"/>
    </source>
</evidence>
<gene>
    <name evidence="1" type="ORF">GF068_37910</name>
</gene>
<organism evidence="1 2">
    <name type="scientific">Polyangium spumosum</name>
    <dbReference type="NCBI Taxonomy" id="889282"/>
    <lineage>
        <taxon>Bacteria</taxon>
        <taxon>Pseudomonadati</taxon>
        <taxon>Myxococcota</taxon>
        <taxon>Polyangia</taxon>
        <taxon>Polyangiales</taxon>
        <taxon>Polyangiaceae</taxon>
        <taxon>Polyangium</taxon>
    </lineage>
</organism>
<dbReference type="EMBL" id="WJIE01000019">
    <property type="protein sequence ID" value="MRG97659.1"/>
    <property type="molecule type" value="Genomic_DNA"/>
</dbReference>
<sequence length="49" mass="5666">MNEQRTERLVEVIETARNEVREARKVLATKLMTLEVLVEQALKNAKPSE</sequence>
<protein>
    <submittedName>
        <fullName evidence="1">Uncharacterized protein</fullName>
    </submittedName>
</protein>
<evidence type="ECO:0000313" key="1">
    <source>
        <dbReference type="EMBL" id="MRG97659.1"/>
    </source>
</evidence>
<keyword evidence="2" id="KW-1185">Reference proteome</keyword>
<dbReference type="RefSeq" id="WP_153824435.1">
    <property type="nucleotide sequence ID" value="NZ_WJIE01000019.1"/>
</dbReference>
<proteinExistence type="predicted"/>
<reference evidence="1 2" key="1">
    <citation type="submission" date="2019-10" db="EMBL/GenBank/DDBJ databases">
        <title>A soil myxobacterium in the family Polyangiaceae.</title>
        <authorList>
            <person name="Li Y."/>
            <person name="Wang J."/>
        </authorList>
    </citation>
    <scope>NUCLEOTIDE SEQUENCE [LARGE SCALE GENOMIC DNA]</scope>
    <source>
        <strain evidence="1 2">DSM 14734</strain>
    </source>
</reference>
<dbReference type="Proteomes" id="UP000440224">
    <property type="component" value="Unassembled WGS sequence"/>
</dbReference>
<comment type="caution">
    <text evidence="1">The sequence shown here is derived from an EMBL/GenBank/DDBJ whole genome shotgun (WGS) entry which is preliminary data.</text>
</comment>
<accession>A0A6N7Q0N3</accession>